<evidence type="ECO:0000259" key="2">
    <source>
        <dbReference type="Pfam" id="PF20013"/>
    </source>
</evidence>
<dbReference type="Pfam" id="PF20013">
    <property type="entry name" value="GAP1-N2"/>
    <property type="match status" value="1"/>
</dbReference>
<sequence length="847" mass="88349">MAWQLHYTSAEAGPAGRAGFQFVAESPGLPPGLAGKVAPYLSYRPPPGAPLAPTPAEVARLPVALAYGPAGPRYVLTRCVYLGQDYSGRYGNYLGHAVVADPEELTGLRPVEFWQAPLWSDVPASSGTALPALTDLPPGDHVDPESLASWLASGGEAAYTRLGALLEAVVKALSQGHGRLVLVCADVEEIVRWIGVISYSLPWQVAARLPFCTYSADPGAAPQVIVGTTPDVWLPSDIDAAVVRLSEPPAAAGPPLGRFARTVAECWRRMDLAGIDAIGELRSAGGLDVEGFEPETSAALLALCRGDDSVTAEEQSAIARTLSPGLPDWLWSDLGRVCDRMEYELADAARALAPAETAELCAARCAVLALRDPTLPSPAPPAWPRTRETLRAEAARALADVRDASELVQIAATAEAVGAPIDPAGLALAAHAVVRAGRGDLGLLLERVPPGMREAVLSGVVRGLEESAPAVRGRMLSDEVCDLLASRDLSSAPLTGTAVILSRVRRDRLPRVEATVQLITLHETATAASGPGPVPGAPHSPVPGTPHDVGPGAPHDPGPASGSSPHGAEDACGSPLPGAGDASQALHPYGSASSRAALSHGSVDAAHSLGAGGSGDDVPAGALDAAVFAVWEQAPGRAECEALVRRLGAAMSRSPHLSDLPARTFLAEGVEAPALVGLAGLVRDTVPGYPAADAEVVLLVAGLREAADPAGAAATLRRLEDLRPDSDDELLREALACAARTTADREPRFRAEVMRRLPEEARTGLAHAWLEERRSRDEQAALLEVAVRLHLAGATVPELDAWARSQLTGWSPFGSADSRFKHDPELAAGLKEMAKGRRTLPWQRDPR</sequence>
<name>A0ABW2P4V9_9ACTN</name>
<feature type="region of interest" description="Disordered" evidence="1">
    <location>
        <begin position="524"/>
        <end position="593"/>
    </location>
</feature>
<dbReference type="InterPro" id="IPR045401">
    <property type="entry name" value="GAP1-M"/>
</dbReference>
<protein>
    <submittedName>
        <fullName evidence="4">Uncharacterized protein</fullName>
    </submittedName>
</protein>
<evidence type="ECO:0000256" key="1">
    <source>
        <dbReference type="SAM" id="MobiDB-lite"/>
    </source>
</evidence>
<dbReference type="EMBL" id="JBHTCG010000006">
    <property type="protein sequence ID" value="MFC7382823.1"/>
    <property type="molecule type" value="Genomic_DNA"/>
</dbReference>
<dbReference type="Pfam" id="PF20014">
    <property type="entry name" value="GAP1-M"/>
    <property type="match status" value="1"/>
</dbReference>
<proteinExistence type="predicted"/>
<comment type="caution">
    <text evidence="4">The sequence shown here is derived from an EMBL/GenBank/DDBJ whole genome shotgun (WGS) entry which is preliminary data.</text>
</comment>
<evidence type="ECO:0000313" key="4">
    <source>
        <dbReference type="EMBL" id="MFC7382823.1"/>
    </source>
</evidence>
<dbReference type="Proteomes" id="UP001596496">
    <property type="component" value="Unassembled WGS sequence"/>
</dbReference>
<accession>A0ABW2P4V9</accession>
<dbReference type="RefSeq" id="WP_380826163.1">
    <property type="nucleotide sequence ID" value="NZ_JBHTCG010000006.1"/>
</dbReference>
<feature type="compositionally biased region" description="Pro residues" evidence="1">
    <location>
        <begin position="532"/>
        <end position="544"/>
    </location>
</feature>
<evidence type="ECO:0000259" key="3">
    <source>
        <dbReference type="Pfam" id="PF20014"/>
    </source>
</evidence>
<reference evidence="5" key="1">
    <citation type="journal article" date="2019" name="Int. J. Syst. Evol. Microbiol.">
        <title>The Global Catalogue of Microorganisms (GCM) 10K type strain sequencing project: providing services to taxonomists for standard genome sequencing and annotation.</title>
        <authorList>
            <consortium name="The Broad Institute Genomics Platform"/>
            <consortium name="The Broad Institute Genome Sequencing Center for Infectious Disease"/>
            <person name="Wu L."/>
            <person name="Ma J."/>
        </authorList>
    </citation>
    <scope>NUCLEOTIDE SEQUENCE [LARGE SCALE GENOMIC DNA]</scope>
    <source>
        <strain evidence="5">CECT 7649</strain>
    </source>
</reference>
<dbReference type="InterPro" id="IPR045402">
    <property type="entry name" value="GAP1-N2"/>
</dbReference>
<keyword evidence="5" id="KW-1185">Reference proteome</keyword>
<evidence type="ECO:0000313" key="5">
    <source>
        <dbReference type="Proteomes" id="UP001596496"/>
    </source>
</evidence>
<gene>
    <name evidence="4" type="ORF">ACFQSB_11455</name>
</gene>
<feature type="domain" description="GTPase-associated protein 1 middle" evidence="3">
    <location>
        <begin position="147"/>
        <end position="234"/>
    </location>
</feature>
<organism evidence="4 5">
    <name type="scientific">Sphaerisporangium rhizosphaerae</name>
    <dbReference type="NCBI Taxonomy" id="2269375"/>
    <lineage>
        <taxon>Bacteria</taxon>
        <taxon>Bacillati</taxon>
        <taxon>Actinomycetota</taxon>
        <taxon>Actinomycetes</taxon>
        <taxon>Streptosporangiales</taxon>
        <taxon>Streptosporangiaceae</taxon>
        <taxon>Sphaerisporangium</taxon>
    </lineage>
</organism>
<feature type="domain" description="GTPase-associated protein 1 N-terminal" evidence="2">
    <location>
        <begin position="1"/>
        <end position="135"/>
    </location>
</feature>